<dbReference type="PANTHER" id="PTHR21112">
    <property type="entry name" value="CHEMOSENSORY PROTEIN A 29A-RELATED"/>
    <property type="match status" value="1"/>
</dbReference>
<feature type="chain" id="PRO_5044849717" evidence="1">
    <location>
        <begin position="18"/>
        <end position="182"/>
    </location>
</feature>
<dbReference type="AlphaFoldDB" id="A0ABD1D026"/>
<feature type="signal peptide" evidence="1">
    <location>
        <begin position="1"/>
        <end position="17"/>
    </location>
</feature>
<name>A0ABD1D026_CULPP</name>
<gene>
    <name evidence="2" type="ORF">pipiens_013006</name>
</gene>
<dbReference type="PANTHER" id="PTHR21112:SF10">
    <property type="entry name" value="CHEMOSENSORY PROTEIN A 87A"/>
    <property type="match status" value="1"/>
</dbReference>
<keyword evidence="1" id="KW-0732">Signal</keyword>
<sequence>MFKLILSVVVLAVVVAAQEEEEINYDFIFEKMETIEGSEQYCEYNYTMEKLSEYNFKLSGNFFTPKELNNDFGIVFTLSRAEVGSEEFEEMMHISKPLCEYMKTIYRMYFYESVKDISNFPHFDECPLPGQKEYWIKEYLFEGEGYKAFTRDGHFKIEFYLTKDGANVAGAVTTMTVKPVEK</sequence>
<dbReference type="Pfam" id="PF06477">
    <property type="entry name" value="DUF1091"/>
    <property type="match status" value="1"/>
</dbReference>
<dbReference type="EMBL" id="JBEHCU010008339">
    <property type="protein sequence ID" value="KAL1384625.1"/>
    <property type="molecule type" value="Genomic_DNA"/>
</dbReference>
<comment type="caution">
    <text evidence="2">The sequence shown here is derived from an EMBL/GenBank/DDBJ whole genome shotgun (WGS) entry which is preliminary data.</text>
</comment>
<dbReference type="InterPro" id="IPR010512">
    <property type="entry name" value="DUF1091"/>
</dbReference>
<keyword evidence="3" id="KW-1185">Reference proteome</keyword>
<proteinExistence type="predicted"/>
<evidence type="ECO:0000313" key="3">
    <source>
        <dbReference type="Proteomes" id="UP001562425"/>
    </source>
</evidence>
<evidence type="ECO:0000313" key="2">
    <source>
        <dbReference type="EMBL" id="KAL1384625.1"/>
    </source>
</evidence>
<reference evidence="2 3" key="1">
    <citation type="submission" date="2024-05" db="EMBL/GenBank/DDBJ databases">
        <title>Culex pipiens pipiens assembly and annotation.</title>
        <authorList>
            <person name="Alout H."/>
            <person name="Durand T."/>
        </authorList>
    </citation>
    <scope>NUCLEOTIDE SEQUENCE [LARGE SCALE GENOMIC DNA]</scope>
    <source>
        <strain evidence="2">HA-2024</strain>
        <tissue evidence="2">Whole body</tissue>
    </source>
</reference>
<dbReference type="Proteomes" id="UP001562425">
    <property type="component" value="Unassembled WGS sequence"/>
</dbReference>
<accession>A0ABD1D026</accession>
<organism evidence="2 3">
    <name type="scientific">Culex pipiens pipiens</name>
    <name type="common">Northern house mosquito</name>
    <dbReference type="NCBI Taxonomy" id="38569"/>
    <lineage>
        <taxon>Eukaryota</taxon>
        <taxon>Metazoa</taxon>
        <taxon>Ecdysozoa</taxon>
        <taxon>Arthropoda</taxon>
        <taxon>Hexapoda</taxon>
        <taxon>Insecta</taxon>
        <taxon>Pterygota</taxon>
        <taxon>Neoptera</taxon>
        <taxon>Endopterygota</taxon>
        <taxon>Diptera</taxon>
        <taxon>Nematocera</taxon>
        <taxon>Culicoidea</taxon>
        <taxon>Culicidae</taxon>
        <taxon>Culicinae</taxon>
        <taxon>Culicini</taxon>
        <taxon>Culex</taxon>
        <taxon>Culex</taxon>
    </lineage>
</organism>
<evidence type="ECO:0000256" key="1">
    <source>
        <dbReference type="SAM" id="SignalP"/>
    </source>
</evidence>
<protein>
    <submittedName>
        <fullName evidence="2">Uncharacterized protein</fullName>
    </submittedName>
</protein>